<evidence type="ECO:0000313" key="2">
    <source>
        <dbReference type="Proteomes" id="UP001213039"/>
    </source>
</evidence>
<evidence type="ECO:0000313" key="1">
    <source>
        <dbReference type="EMBL" id="WBP83756.1"/>
    </source>
</evidence>
<name>A0ACD4PJE3_9BACT</name>
<organism evidence="1 2">
    <name type="scientific">Mycoplasmopsis edwardii</name>
    <dbReference type="NCBI Taxonomy" id="53558"/>
    <lineage>
        <taxon>Bacteria</taxon>
        <taxon>Bacillati</taxon>
        <taxon>Mycoplasmatota</taxon>
        <taxon>Mycoplasmoidales</taxon>
        <taxon>Metamycoplasmataceae</taxon>
        <taxon>Mycoplasmopsis</taxon>
    </lineage>
</organism>
<dbReference type="Proteomes" id="UP001213039">
    <property type="component" value="Chromosome"/>
</dbReference>
<reference evidence="1" key="1">
    <citation type="submission" date="2022-12" db="EMBL/GenBank/DDBJ databases">
        <authorList>
            <consortium name="Asia Pacific Centre for Animal Health"/>
            <person name="Klose S.M."/>
            <person name="Legione A.R."/>
            <person name="Monotti I."/>
            <person name="Bushell R."/>
            <person name="Marenda M.S."/>
            <person name="Sugiyama T."/>
            <person name="Browning G.F."/>
            <person name="Vaz P.K."/>
        </authorList>
    </citation>
    <scope>NUCLEOTIDE SEQUENCE</scope>
    <source>
        <strain evidence="1">Felid995</strain>
    </source>
</reference>
<keyword evidence="2" id="KW-1185">Reference proteome</keyword>
<gene>
    <name evidence="1" type="ORF">Me_995_000375</name>
</gene>
<sequence>MSKKLSLDFDHFAVTRAGIISNADLTNLRQLYGPIIGGLGVLLYEYLIDLSRNVEFATIPFNFSSLNILLNSHENDLNKSRAELEALGLINTYKDSKRAVTIFILQRPLAPEQFTTNPFLTKLLIKHVGKTNFERLTKRKESSKISVNPFEFEDISENFFNVFQNSLTDSSNNLKNFLISSGSKEVNDAEIHVMSKNNDIYTPLPIGNIKYTNIYQAVLNLDTIAFIKQCLNREPLINELENLETWESVINDTKALNIIIFYAFKRRNQNWFKYTNNLIAELKSNKIFEFDKVENYLDGKFKNNLRTKKIYEEKTVLKAQYIK</sequence>
<dbReference type="EMBL" id="CP114370">
    <property type="protein sequence ID" value="WBP83756.1"/>
    <property type="molecule type" value="Genomic_DNA"/>
</dbReference>
<proteinExistence type="predicted"/>
<accession>A0ACD4PJE3</accession>
<protein>
    <submittedName>
        <fullName evidence="1">Uncharacterized protein</fullName>
    </submittedName>
</protein>